<dbReference type="PANTHER" id="PTHR11360">
    <property type="entry name" value="MONOCARBOXYLATE TRANSPORTER"/>
    <property type="match status" value="1"/>
</dbReference>
<dbReference type="GO" id="GO:0016020">
    <property type="term" value="C:membrane"/>
    <property type="evidence" value="ECO:0007669"/>
    <property type="project" value="UniProtKB-SubCell"/>
</dbReference>
<feature type="transmembrane region" description="Helical" evidence="3">
    <location>
        <begin position="41"/>
        <end position="69"/>
    </location>
</feature>
<dbReference type="GO" id="GO:0008028">
    <property type="term" value="F:monocarboxylic acid transmembrane transporter activity"/>
    <property type="evidence" value="ECO:0007669"/>
    <property type="project" value="TreeGrafter"/>
</dbReference>
<keyword evidence="3" id="KW-0812">Transmembrane</keyword>
<dbReference type="Gene3D" id="1.20.1250.20">
    <property type="entry name" value="MFS general substrate transporter like domains"/>
    <property type="match status" value="1"/>
</dbReference>
<feature type="region of interest" description="Disordered" evidence="2">
    <location>
        <begin position="693"/>
        <end position="731"/>
    </location>
</feature>
<keyword evidence="3" id="KW-1133">Transmembrane helix</keyword>
<dbReference type="InterPro" id="IPR011701">
    <property type="entry name" value="MFS"/>
</dbReference>
<feature type="transmembrane region" description="Helical" evidence="3">
    <location>
        <begin position="288"/>
        <end position="305"/>
    </location>
</feature>
<dbReference type="OrthoDB" id="6499973at2759"/>
<protein>
    <submittedName>
        <fullName evidence="6">Uncharacterized protein LOC111105416</fullName>
    </submittedName>
</protein>
<dbReference type="RefSeq" id="XP_022295411.1">
    <property type="nucleotide sequence ID" value="XM_022439703.1"/>
</dbReference>
<evidence type="ECO:0000313" key="5">
    <source>
        <dbReference type="Proteomes" id="UP000694844"/>
    </source>
</evidence>
<dbReference type="InterPro" id="IPR050327">
    <property type="entry name" value="Proton-linked_MCT"/>
</dbReference>
<feature type="compositionally biased region" description="Polar residues" evidence="2">
    <location>
        <begin position="599"/>
        <end position="625"/>
    </location>
</feature>
<proteinExistence type="predicted"/>
<feature type="domain" description="Major facilitator superfamily (MFS) profile" evidence="4">
    <location>
        <begin position="41"/>
        <end position="431"/>
    </location>
</feature>
<keyword evidence="3" id="KW-0472">Membrane</keyword>
<feature type="region of interest" description="Disordered" evidence="2">
    <location>
        <begin position="592"/>
        <end position="680"/>
    </location>
</feature>
<dbReference type="InterPro" id="IPR036259">
    <property type="entry name" value="MFS_trans_sf"/>
</dbReference>
<feature type="transmembrane region" description="Helical" evidence="3">
    <location>
        <begin position="343"/>
        <end position="363"/>
    </location>
</feature>
<feature type="transmembrane region" description="Helical" evidence="3">
    <location>
        <begin position="134"/>
        <end position="157"/>
    </location>
</feature>
<feature type="region of interest" description="Disordered" evidence="2">
    <location>
        <begin position="749"/>
        <end position="826"/>
    </location>
</feature>
<dbReference type="SUPFAM" id="SSF103473">
    <property type="entry name" value="MFS general substrate transporter"/>
    <property type="match status" value="1"/>
</dbReference>
<dbReference type="Pfam" id="PF07690">
    <property type="entry name" value="MFS_1"/>
    <property type="match status" value="1"/>
</dbReference>
<feature type="compositionally biased region" description="Polar residues" evidence="2">
    <location>
        <begin position="649"/>
        <end position="658"/>
    </location>
</feature>
<evidence type="ECO:0000256" key="3">
    <source>
        <dbReference type="SAM" id="Phobius"/>
    </source>
</evidence>
<sequence length="842" mass="91463">MKNTETAFKMAMKEKALLADDEESHTTETEAQGVTKDSWQAFLTCFALLLSRAFINGVLHSWGFFLVAFVKDMKSSTESAAWIGSVAYGLSMTFGPVTSALVNRFGHRIVMISGAILCAVAVFASSFVTQLSQMFGSFSVIYGIGACMSISPTMTIAPKYFDKYMTLAVGLMTAGSSVGTLVMAPLSQTLIDAIGWRNTFRCFAGTCLFSAACCCLVRPLPQAAQETPLETLKQSPARQLMRELKLWKNRVFIVWTCAVTCVMFGYYIPYVHLVSYAQDVGIPPEKGSMLIMALGFTTAIGRVMFGKIVGVGVLNRLHMHQLSMVVTGTAVMMLPMIRSFTGIIVYVVIIGLVDGCYVVLLPVLTVSLMAGENSVTAWGFLIGTSSVTFTLGPPIAGALYDALGSYNVAFHCAGIPVITGALILFLIPWAQRTSRSVNAMVVVSDLDCPDRNQYDFADDLVDTAKTGLERRSMSVGNDGFVDIGHIDLHFPDPEKQSDIGNLRDQGTSMSPEKIQSVPQDLSDTIAMLQENARLISEMLANSRPQPRFDVAQNEKSSAKSRSEMVQPTAIDIQPQKMISILSIPGGFTISQWEPRAPNASDSISNPPSMMSSRSYLQNTQSFHSRNMSEFDSPSRETQEHPSPLHPSFATVTSPTGRRTNPFIKSPDQNIDFSPDHMDTKFTTDRLNTEQFHIDGQGTENPSPSKYLSPPSPKVTTHSPRQVSTSAPSPRAAVMSPVLCAIPEITNGQGINIQSSAPKTEEPTAENDLDPWIDNSPNDPDLYPRQNNPSGGAVSLNSDLQTSSETGVQSDSCSSVKGSESAASAREIDVFKHLFDDHEDTTT</sequence>
<dbReference type="CDD" id="cd17352">
    <property type="entry name" value="MFS_MCT_SLC16"/>
    <property type="match status" value="1"/>
</dbReference>
<organism evidence="5 6">
    <name type="scientific">Crassostrea virginica</name>
    <name type="common">Eastern oyster</name>
    <dbReference type="NCBI Taxonomy" id="6565"/>
    <lineage>
        <taxon>Eukaryota</taxon>
        <taxon>Metazoa</taxon>
        <taxon>Spiralia</taxon>
        <taxon>Lophotrochozoa</taxon>
        <taxon>Mollusca</taxon>
        <taxon>Bivalvia</taxon>
        <taxon>Autobranchia</taxon>
        <taxon>Pteriomorphia</taxon>
        <taxon>Ostreida</taxon>
        <taxon>Ostreoidea</taxon>
        <taxon>Ostreidae</taxon>
        <taxon>Crassostrea</taxon>
    </lineage>
</organism>
<feature type="compositionally biased region" description="Polar residues" evidence="2">
    <location>
        <begin position="784"/>
        <end position="821"/>
    </location>
</feature>
<dbReference type="AlphaFoldDB" id="A0A8B8AWC7"/>
<dbReference type="GeneID" id="111105416"/>
<feature type="compositionally biased region" description="Polar residues" evidence="2">
    <location>
        <begin position="714"/>
        <end position="727"/>
    </location>
</feature>
<keyword evidence="5" id="KW-1185">Reference proteome</keyword>
<reference evidence="6" key="1">
    <citation type="submission" date="2025-08" db="UniProtKB">
        <authorList>
            <consortium name="RefSeq"/>
        </authorList>
    </citation>
    <scope>IDENTIFICATION</scope>
    <source>
        <tissue evidence="6">Whole sample</tissue>
    </source>
</reference>
<dbReference type="Proteomes" id="UP000694844">
    <property type="component" value="Chromosome 7"/>
</dbReference>
<feature type="transmembrane region" description="Helical" evidence="3">
    <location>
        <begin position="408"/>
        <end position="430"/>
    </location>
</feature>
<evidence type="ECO:0000256" key="1">
    <source>
        <dbReference type="ARBA" id="ARBA00004141"/>
    </source>
</evidence>
<dbReference type="InterPro" id="IPR020846">
    <property type="entry name" value="MFS_dom"/>
</dbReference>
<name>A0A8B8AWC7_CRAVI</name>
<evidence type="ECO:0000256" key="2">
    <source>
        <dbReference type="SAM" id="MobiDB-lite"/>
    </source>
</evidence>
<feature type="transmembrane region" description="Helical" evidence="3">
    <location>
        <begin position="251"/>
        <end position="268"/>
    </location>
</feature>
<feature type="transmembrane region" description="Helical" evidence="3">
    <location>
        <begin position="375"/>
        <end position="396"/>
    </location>
</feature>
<comment type="subcellular location">
    <subcellularLocation>
        <location evidence="1">Membrane</location>
        <topology evidence="1">Multi-pass membrane protein</topology>
    </subcellularLocation>
</comment>
<dbReference type="PANTHER" id="PTHR11360:SF284">
    <property type="entry name" value="EG:103B4.3 PROTEIN-RELATED"/>
    <property type="match status" value="1"/>
</dbReference>
<feature type="region of interest" description="Disordered" evidence="2">
    <location>
        <begin position="495"/>
        <end position="515"/>
    </location>
</feature>
<evidence type="ECO:0000259" key="4">
    <source>
        <dbReference type="PROSITE" id="PS50850"/>
    </source>
</evidence>
<dbReference type="PROSITE" id="PS50850">
    <property type="entry name" value="MFS"/>
    <property type="match status" value="1"/>
</dbReference>
<feature type="compositionally biased region" description="Basic and acidic residues" evidence="2">
    <location>
        <begin position="626"/>
        <end position="639"/>
    </location>
</feature>
<feature type="transmembrane region" description="Helical" evidence="3">
    <location>
        <begin position="81"/>
        <end position="102"/>
    </location>
</feature>
<gene>
    <name evidence="6" type="primary">LOC111105416</name>
</gene>
<evidence type="ECO:0000313" key="6">
    <source>
        <dbReference type="RefSeq" id="XP_022295411.1"/>
    </source>
</evidence>
<feature type="region of interest" description="Disordered" evidence="2">
    <location>
        <begin position="545"/>
        <end position="566"/>
    </location>
</feature>
<feature type="transmembrane region" description="Helical" evidence="3">
    <location>
        <begin position="109"/>
        <end position="128"/>
    </location>
</feature>
<accession>A0A8B8AWC7</accession>
<dbReference type="KEGG" id="cvn:111105416"/>